<evidence type="ECO:0000259" key="3">
    <source>
        <dbReference type="Pfam" id="PF00535"/>
    </source>
</evidence>
<evidence type="ECO:0000256" key="1">
    <source>
        <dbReference type="ARBA" id="ARBA00022676"/>
    </source>
</evidence>
<dbReference type="EMBL" id="CACRTF010000011">
    <property type="protein sequence ID" value="VYT14292.1"/>
    <property type="molecule type" value="Genomic_DNA"/>
</dbReference>
<dbReference type="RefSeq" id="WP_002576480.1">
    <property type="nucleotide sequence ID" value="NZ_BAABZS010000002.1"/>
</dbReference>
<dbReference type="PANTHER" id="PTHR22916">
    <property type="entry name" value="GLYCOSYLTRANSFERASE"/>
    <property type="match status" value="1"/>
</dbReference>
<sequence>MNKNKISIIIPIYNIENYIENCIKSVIEQTYSNIEVLLINDGSTDHSFEICQKCAGIDNRIKVINKKNGGLSDARNCGIENASGQYLMFVDGDDFIHSCACEILLRNLINTQADIAIGGFRKVDNITDVGEAIFNQIPVVYSGRESCFNVYNEFGVNFTVAWGKLYKASCFEKIRYPVGKLHEDEYVTYQLLYAADSVVYVASPLYYYIQREGSIMGSIYDEKNLSILEMANQAIQFYCVKGDRELQELAIRRAFGLCKMLYEKYRDVNNSKCKRIVLKEYRKFLFRYGTGLPKSYKRVRIGEYLYGFSPMIAKCFDKLL</sequence>
<dbReference type="EC" id="2.4.-.-" evidence="4"/>
<evidence type="ECO:0000256" key="2">
    <source>
        <dbReference type="ARBA" id="ARBA00022679"/>
    </source>
</evidence>
<dbReference type="GO" id="GO:0016757">
    <property type="term" value="F:glycosyltransferase activity"/>
    <property type="evidence" value="ECO:0007669"/>
    <property type="project" value="UniProtKB-KW"/>
</dbReference>
<keyword evidence="1 4" id="KW-0328">Glycosyltransferase</keyword>
<accession>A0A6N2UBM0</accession>
<dbReference type="Pfam" id="PF00535">
    <property type="entry name" value="Glycos_transf_2"/>
    <property type="match status" value="1"/>
</dbReference>
<name>A0A6N2UBM0_9FIRM</name>
<dbReference type="SUPFAM" id="SSF53448">
    <property type="entry name" value="Nucleotide-diphospho-sugar transferases"/>
    <property type="match status" value="1"/>
</dbReference>
<protein>
    <submittedName>
        <fullName evidence="4">Glycosyltransferase EpsH</fullName>
        <ecNumber evidence="4">2.4.-.-</ecNumber>
    </submittedName>
</protein>
<dbReference type="GeneID" id="23114566"/>
<gene>
    <name evidence="4" type="primary">epsH_1</name>
    <name evidence="4" type="ORF">CBLFYP116_02029</name>
</gene>
<feature type="domain" description="Glycosyltransferase 2-like" evidence="3">
    <location>
        <begin position="7"/>
        <end position="126"/>
    </location>
</feature>
<organism evidence="4">
    <name type="scientific">Enterocloster bolteae</name>
    <dbReference type="NCBI Taxonomy" id="208479"/>
    <lineage>
        <taxon>Bacteria</taxon>
        <taxon>Bacillati</taxon>
        <taxon>Bacillota</taxon>
        <taxon>Clostridia</taxon>
        <taxon>Lachnospirales</taxon>
        <taxon>Lachnospiraceae</taxon>
        <taxon>Enterocloster</taxon>
    </lineage>
</organism>
<dbReference type="CDD" id="cd00761">
    <property type="entry name" value="Glyco_tranf_GTA_type"/>
    <property type="match status" value="1"/>
</dbReference>
<dbReference type="AlphaFoldDB" id="A0A6N2UBM0"/>
<reference evidence="4" key="1">
    <citation type="submission" date="2019-11" db="EMBL/GenBank/DDBJ databases">
        <authorList>
            <person name="Feng L."/>
        </authorList>
    </citation>
    <scope>NUCLEOTIDE SEQUENCE</scope>
    <source>
        <strain evidence="4">CbolteaeLFYP116</strain>
    </source>
</reference>
<keyword evidence="2 4" id="KW-0808">Transferase</keyword>
<proteinExistence type="predicted"/>
<dbReference type="Gene3D" id="3.90.550.10">
    <property type="entry name" value="Spore Coat Polysaccharide Biosynthesis Protein SpsA, Chain A"/>
    <property type="match status" value="1"/>
</dbReference>
<dbReference type="PANTHER" id="PTHR22916:SF51">
    <property type="entry name" value="GLYCOSYLTRANSFERASE EPSH-RELATED"/>
    <property type="match status" value="1"/>
</dbReference>
<dbReference type="InterPro" id="IPR029044">
    <property type="entry name" value="Nucleotide-diphossugar_trans"/>
</dbReference>
<dbReference type="InterPro" id="IPR001173">
    <property type="entry name" value="Glyco_trans_2-like"/>
</dbReference>
<evidence type="ECO:0000313" key="4">
    <source>
        <dbReference type="EMBL" id="VYT14292.1"/>
    </source>
</evidence>